<protein>
    <recommendedName>
        <fullName evidence="7">TLC domain-containing protein</fullName>
    </recommendedName>
</protein>
<evidence type="ECO:0000256" key="2">
    <source>
        <dbReference type="ARBA" id="ARBA00022692"/>
    </source>
</evidence>
<evidence type="ECO:0000256" key="6">
    <source>
        <dbReference type="SAM" id="Phobius"/>
    </source>
</evidence>
<sequence>VITFHAEDILMEAEIYQYQTNFLFREHSMEELISLFTSVIAGILMCKIFYNVSKMMTPLYFKGYHKLTIAEQIEWNNRAISTAHAILVSVVAIYLLFFSDIFRDNVQDGPVTLRNTLFSTFILGVSTGYFLSDLGMIIWLYPSLGGKEYVMHHLLSMIAIALSLFSGHGQIYIYLVLLSESTTPGINLRWYLDTAGLKKSKAYVMNGIAMFFGWLVARILLFIYFFIHIYLHYDE</sequence>
<dbReference type="PANTHER" id="PTHR13439:SF71">
    <property type="entry name" value="EXPRESSED PROTEIN"/>
    <property type="match status" value="1"/>
</dbReference>
<organism evidence="8 9">
    <name type="scientific">Taxus chinensis</name>
    <name type="common">Chinese yew</name>
    <name type="synonym">Taxus wallichiana var. chinensis</name>
    <dbReference type="NCBI Taxonomy" id="29808"/>
    <lineage>
        <taxon>Eukaryota</taxon>
        <taxon>Viridiplantae</taxon>
        <taxon>Streptophyta</taxon>
        <taxon>Embryophyta</taxon>
        <taxon>Tracheophyta</taxon>
        <taxon>Spermatophyta</taxon>
        <taxon>Pinopsida</taxon>
        <taxon>Pinidae</taxon>
        <taxon>Conifers II</taxon>
        <taxon>Cupressales</taxon>
        <taxon>Taxaceae</taxon>
        <taxon>Taxus</taxon>
    </lineage>
</organism>
<evidence type="ECO:0000259" key="7">
    <source>
        <dbReference type="PROSITE" id="PS50922"/>
    </source>
</evidence>
<evidence type="ECO:0000256" key="1">
    <source>
        <dbReference type="ARBA" id="ARBA00004141"/>
    </source>
</evidence>
<keyword evidence="4 5" id="KW-0472">Membrane</keyword>
<dbReference type="OMA" id="MCKIFYN"/>
<evidence type="ECO:0000313" key="8">
    <source>
        <dbReference type="EMBL" id="KAH9308463.1"/>
    </source>
</evidence>
<dbReference type="GO" id="GO:0005783">
    <property type="term" value="C:endoplasmic reticulum"/>
    <property type="evidence" value="ECO:0007669"/>
    <property type="project" value="TreeGrafter"/>
</dbReference>
<dbReference type="GO" id="GO:0016020">
    <property type="term" value="C:membrane"/>
    <property type="evidence" value="ECO:0007669"/>
    <property type="project" value="UniProtKB-SubCell"/>
</dbReference>
<feature type="non-terminal residue" evidence="8">
    <location>
        <position position="1"/>
    </location>
</feature>
<feature type="transmembrane region" description="Helical" evidence="6">
    <location>
        <begin position="32"/>
        <end position="50"/>
    </location>
</feature>
<comment type="subcellular location">
    <subcellularLocation>
        <location evidence="1">Membrane</location>
        <topology evidence="1">Multi-pass membrane protein</topology>
    </subcellularLocation>
</comment>
<feature type="transmembrane region" description="Helical" evidence="6">
    <location>
        <begin position="117"/>
        <end position="142"/>
    </location>
</feature>
<keyword evidence="2 5" id="KW-0812">Transmembrane</keyword>
<dbReference type="PANTHER" id="PTHR13439">
    <property type="entry name" value="CT120 PROTEIN"/>
    <property type="match status" value="1"/>
</dbReference>
<proteinExistence type="predicted"/>
<reference evidence="8 9" key="1">
    <citation type="journal article" date="2021" name="Nat. Plants">
        <title>The Taxus genome provides insights into paclitaxel biosynthesis.</title>
        <authorList>
            <person name="Xiong X."/>
            <person name="Gou J."/>
            <person name="Liao Q."/>
            <person name="Li Y."/>
            <person name="Zhou Q."/>
            <person name="Bi G."/>
            <person name="Li C."/>
            <person name="Du R."/>
            <person name="Wang X."/>
            <person name="Sun T."/>
            <person name="Guo L."/>
            <person name="Liang H."/>
            <person name="Lu P."/>
            <person name="Wu Y."/>
            <person name="Zhang Z."/>
            <person name="Ro D.K."/>
            <person name="Shang Y."/>
            <person name="Huang S."/>
            <person name="Yan J."/>
        </authorList>
    </citation>
    <scope>NUCLEOTIDE SEQUENCE [LARGE SCALE GENOMIC DNA]</scope>
    <source>
        <strain evidence="8">Ta-2019</strain>
    </source>
</reference>
<feature type="transmembrane region" description="Helical" evidence="6">
    <location>
        <begin position="204"/>
        <end position="231"/>
    </location>
</feature>
<keyword evidence="3 6" id="KW-1133">Transmembrane helix</keyword>
<keyword evidence="9" id="KW-1185">Reference proteome</keyword>
<dbReference type="EMBL" id="JAHRHJ020000007">
    <property type="protein sequence ID" value="KAH9308463.1"/>
    <property type="molecule type" value="Genomic_DNA"/>
</dbReference>
<name>A0AA38KLR2_TAXCH</name>
<accession>A0AA38KLR2</accession>
<dbReference type="Proteomes" id="UP000824469">
    <property type="component" value="Unassembled WGS sequence"/>
</dbReference>
<dbReference type="PROSITE" id="PS50922">
    <property type="entry name" value="TLC"/>
    <property type="match status" value="1"/>
</dbReference>
<feature type="transmembrane region" description="Helical" evidence="6">
    <location>
        <begin position="79"/>
        <end position="97"/>
    </location>
</feature>
<dbReference type="Pfam" id="PF03798">
    <property type="entry name" value="TRAM_LAG1_CLN8"/>
    <property type="match status" value="1"/>
</dbReference>
<dbReference type="InterPro" id="IPR006634">
    <property type="entry name" value="TLC-dom"/>
</dbReference>
<evidence type="ECO:0000256" key="4">
    <source>
        <dbReference type="ARBA" id="ARBA00023136"/>
    </source>
</evidence>
<dbReference type="AlphaFoldDB" id="A0AA38KLR2"/>
<dbReference type="InterPro" id="IPR050846">
    <property type="entry name" value="TLCD"/>
</dbReference>
<dbReference type="GO" id="GO:0055088">
    <property type="term" value="P:lipid homeostasis"/>
    <property type="evidence" value="ECO:0007669"/>
    <property type="project" value="TreeGrafter"/>
</dbReference>
<gene>
    <name evidence="8" type="ORF">KI387_036374</name>
</gene>
<evidence type="ECO:0000256" key="3">
    <source>
        <dbReference type="ARBA" id="ARBA00022989"/>
    </source>
</evidence>
<comment type="caution">
    <text evidence="8">The sequence shown here is derived from an EMBL/GenBank/DDBJ whole genome shotgun (WGS) entry which is preliminary data.</text>
</comment>
<evidence type="ECO:0000313" key="9">
    <source>
        <dbReference type="Proteomes" id="UP000824469"/>
    </source>
</evidence>
<evidence type="ECO:0000256" key="5">
    <source>
        <dbReference type="PROSITE-ProRule" id="PRU00205"/>
    </source>
</evidence>
<feature type="non-terminal residue" evidence="8">
    <location>
        <position position="235"/>
    </location>
</feature>
<dbReference type="SMART" id="SM00724">
    <property type="entry name" value="TLC"/>
    <property type="match status" value="1"/>
</dbReference>
<feature type="domain" description="TLC" evidence="7">
    <location>
        <begin position="70"/>
        <end position="235"/>
    </location>
</feature>